<dbReference type="EMBL" id="SVNY01000006">
    <property type="protein sequence ID" value="MBE6834250.1"/>
    <property type="molecule type" value="Genomic_DNA"/>
</dbReference>
<reference evidence="2" key="1">
    <citation type="submission" date="2019-04" db="EMBL/GenBank/DDBJ databases">
        <title>Evolution of Biomass-Degrading Anaerobic Consortia Revealed by Metagenomics.</title>
        <authorList>
            <person name="Peng X."/>
        </authorList>
    </citation>
    <scope>NUCLEOTIDE SEQUENCE</scope>
    <source>
        <strain evidence="2">SIG551</strain>
    </source>
</reference>
<dbReference type="PANTHER" id="PTHR43581">
    <property type="entry name" value="ATP/GTP PHOSPHATASE"/>
    <property type="match status" value="1"/>
</dbReference>
<dbReference type="InterPro" id="IPR027417">
    <property type="entry name" value="P-loop_NTPase"/>
</dbReference>
<sequence>MELIMHIKNVKSIKEITFKFPLDPGLYAITGENASGKSTLVACASTVFFHMPMYEYFGRPDGEASIEFKLENATRSWYYRDKRWVQDFSLERMALNGFYEGSIIFGNRFKDANFNAIRILDRLSPIDMDAADEFVRTNLGIILHDAADYYKNLFVIKDDIAKKKGLIGSPYFHQISQNTLISQARMSTGENLLITILHSLNIVRKKRVNNSDGRPCIVFLDEIELALHASSLRRLVHFLHTISDELDLSIFFSTHSLELIRGIKPRNIYYLTRQFNGSISVSTPCYPAYATRNLYSEDGYGNDLVIFVEDDVAKYIVERILLEKDLIQNIRIKVLPTGGWTNTITLAHDVISSRLLLTGTRLILILDRDIKDEVPKFIKNHKQYGYLKPNFLPISSLEKYLKQNLITKLDTQLYKRLDNYLFQRNPLSSILQKYQTEVNVNDDKDGKTLYGFLVNELRGIRKDREDLVDIVVKYLLEEDKSTINTLSEFLISNIEPDMQECRI</sequence>
<feature type="domain" description="Rad50/SbcC-type AAA" evidence="1">
    <location>
        <begin position="5"/>
        <end position="52"/>
    </location>
</feature>
<keyword evidence="2" id="KW-0547">Nucleotide-binding</keyword>
<organism evidence="2 3">
    <name type="scientific">Faecalispora sporosphaeroides</name>
    <dbReference type="NCBI Taxonomy" id="1549"/>
    <lineage>
        <taxon>Bacteria</taxon>
        <taxon>Bacillati</taxon>
        <taxon>Bacillota</taxon>
        <taxon>Clostridia</taxon>
        <taxon>Eubacteriales</taxon>
        <taxon>Oscillospiraceae</taxon>
        <taxon>Faecalispora</taxon>
    </lineage>
</organism>
<dbReference type="AlphaFoldDB" id="A0A928KY57"/>
<dbReference type="GO" id="GO:0016887">
    <property type="term" value="F:ATP hydrolysis activity"/>
    <property type="evidence" value="ECO:0007669"/>
    <property type="project" value="InterPro"/>
</dbReference>
<proteinExistence type="predicted"/>
<evidence type="ECO:0000313" key="3">
    <source>
        <dbReference type="Proteomes" id="UP000754750"/>
    </source>
</evidence>
<dbReference type="InterPro" id="IPR038729">
    <property type="entry name" value="Rad50/SbcC_AAA"/>
</dbReference>
<accession>A0A928KY57</accession>
<dbReference type="GO" id="GO:0006302">
    <property type="term" value="P:double-strand break repair"/>
    <property type="evidence" value="ECO:0007669"/>
    <property type="project" value="InterPro"/>
</dbReference>
<dbReference type="SUPFAM" id="SSF52540">
    <property type="entry name" value="P-loop containing nucleoside triphosphate hydrolases"/>
    <property type="match status" value="1"/>
</dbReference>
<name>A0A928KY57_9FIRM</name>
<dbReference type="RefSeq" id="WP_326840762.1">
    <property type="nucleotide sequence ID" value="NZ_SVNY01000006.1"/>
</dbReference>
<evidence type="ECO:0000313" key="2">
    <source>
        <dbReference type="EMBL" id="MBE6834250.1"/>
    </source>
</evidence>
<protein>
    <submittedName>
        <fullName evidence="2">ATP-binding protein</fullName>
    </submittedName>
</protein>
<comment type="caution">
    <text evidence="2">The sequence shown here is derived from an EMBL/GenBank/DDBJ whole genome shotgun (WGS) entry which is preliminary data.</text>
</comment>
<dbReference type="PANTHER" id="PTHR43581:SF4">
    <property type="entry name" value="ATP_GTP PHOSPHATASE"/>
    <property type="match status" value="1"/>
</dbReference>
<dbReference type="Gene3D" id="3.40.50.300">
    <property type="entry name" value="P-loop containing nucleotide triphosphate hydrolases"/>
    <property type="match status" value="1"/>
</dbReference>
<gene>
    <name evidence="2" type="ORF">E7512_11860</name>
</gene>
<dbReference type="Proteomes" id="UP000754750">
    <property type="component" value="Unassembled WGS sequence"/>
</dbReference>
<keyword evidence="2" id="KW-0067">ATP-binding</keyword>
<dbReference type="InterPro" id="IPR051396">
    <property type="entry name" value="Bact_Antivir_Def_Nuclease"/>
</dbReference>
<evidence type="ECO:0000259" key="1">
    <source>
        <dbReference type="Pfam" id="PF13476"/>
    </source>
</evidence>
<dbReference type="GO" id="GO:0005524">
    <property type="term" value="F:ATP binding"/>
    <property type="evidence" value="ECO:0007669"/>
    <property type="project" value="UniProtKB-KW"/>
</dbReference>
<dbReference type="Pfam" id="PF13476">
    <property type="entry name" value="AAA_23"/>
    <property type="match status" value="1"/>
</dbReference>